<dbReference type="GO" id="GO:0005829">
    <property type="term" value="C:cytosol"/>
    <property type="evidence" value="ECO:0007669"/>
    <property type="project" value="TreeGrafter"/>
</dbReference>
<reference evidence="7" key="1">
    <citation type="journal article" date="2014" name="FEMS Microbiol. Lett.">
        <title>Draft Genomic DNA Sequence of the Facultatively Methylotrophic Bacterium Acidomonas methanolica type strain MB58.</title>
        <authorList>
            <person name="Higashiura N."/>
            <person name="Hadano H."/>
            <person name="Hirakawa H."/>
            <person name="Matsutani M."/>
            <person name="Takabe S."/>
            <person name="Matsushita K."/>
            <person name="Azuma Y."/>
        </authorList>
    </citation>
    <scope>NUCLEOTIDE SEQUENCE [LARGE SCALE GENOMIC DNA]</scope>
    <source>
        <strain evidence="7">MB58</strain>
    </source>
</reference>
<keyword evidence="3 6" id="KW-0238">DNA-binding</keyword>
<evidence type="ECO:0000313" key="7">
    <source>
        <dbReference type="Proteomes" id="UP000019760"/>
    </source>
</evidence>
<dbReference type="SMART" id="SM00411">
    <property type="entry name" value="BHL"/>
    <property type="match status" value="1"/>
</dbReference>
<evidence type="ECO:0000256" key="4">
    <source>
        <dbReference type="RuleBase" id="RU003939"/>
    </source>
</evidence>
<comment type="similarity">
    <text evidence="1 4">Belongs to the bacterial histone-like protein family.</text>
</comment>
<evidence type="ECO:0000313" key="6">
    <source>
        <dbReference type="EMBL" id="GAJ30828.1"/>
    </source>
</evidence>
<feature type="region of interest" description="Disordered" evidence="5">
    <location>
        <begin position="90"/>
        <end position="116"/>
    </location>
</feature>
<dbReference type="AlphaFoldDB" id="A0A023D9N1"/>
<evidence type="ECO:0000256" key="3">
    <source>
        <dbReference type="ARBA" id="ARBA00023125"/>
    </source>
</evidence>
<sequence>MNTSELIEQIAETTDRPKAEVKLVLDAVIDAIVAAAKKGEDVSLTGFGKFSVRDLAARTGRNPATGESIEIAASRKLAFTAGKGVKDALVLPKQPAKKASTEKKPSTTKSATKRRA</sequence>
<protein>
    <submittedName>
        <fullName evidence="6">Histone-like bacterial DNA-binding protein HU</fullName>
    </submittedName>
</protein>
<keyword evidence="7" id="KW-1185">Reference proteome</keyword>
<dbReference type="SUPFAM" id="SSF47729">
    <property type="entry name" value="IHF-like DNA-binding proteins"/>
    <property type="match status" value="1"/>
</dbReference>
<evidence type="ECO:0000256" key="1">
    <source>
        <dbReference type="ARBA" id="ARBA00010529"/>
    </source>
</evidence>
<organism evidence="6 7">
    <name type="scientific">Acidomonas methanolica NBRC 104435</name>
    <dbReference type="NCBI Taxonomy" id="1231351"/>
    <lineage>
        <taxon>Bacteria</taxon>
        <taxon>Pseudomonadati</taxon>
        <taxon>Pseudomonadota</taxon>
        <taxon>Alphaproteobacteria</taxon>
        <taxon>Acetobacterales</taxon>
        <taxon>Acetobacteraceae</taxon>
        <taxon>Acidomonas</taxon>
    </lineage>
</organism>
<dbReference type="InterPro" id="IPR010992">
    <property type="entry name" value="IHF-like_DNA-bd_dom_sf"/>
</dbReference>
<name>A0A023D9N1_ACIMT</name>
<evidence type="ECO:0000256" key="5">
    <source>
        <dbReference type="SAM" id="MobiDB-lite"/>
    </source>
</evidence>
<dbReference type="Gene3D" id="4.10.520.10">
    <property type="entry name" value="IHF-like DNA-binding proteins"/>
    <property type="match status" value="1"/>
</dbReference>
<accession>A0A023D9N1</accession>
<dbReference type="EMBL" id="BAND01000546">
    <property type="protein sequence ID" value="GAJ30828.1"/>
    <property type="molecule type" value="Genomic_DNA"/>
</dbReference>
<dbReference type="PANTHER" id="PTHR33175">
    <property type="entry name" value="DNA-BINDING PROTEIN HU"/>
    <property type="match status" value="1"/>
</dbReference>
<keyword evidence="2" id="KW-0226">DNA condensation</keyword>
<dbReference type="Proteomes" id="UP000019760">
    <property type="component" value="Unassembled WGS sequence"/>
</dbReference>
<dbReference type="CDD" id="cd13831">
    <property type="entry name" value="HU"/>
    <property type="match status" value="1"/>
</dbReference>
<proteinExistence type="inferred from homology"/>
<dbReference type="GO" id="GO:0030527">
    <property type="term" value="F:structural constituent of chromatin"/>
    <property type="evidence" value="ECO:0007669"/>
    <property type="project" value="InterPro"/>
</dbReference>
<gene>
    <name evidence="6" type="ORF">Amme_885_004</name>
</gene>
<comment type="caution">
    <text evidence="6">The sequence shown here is derived from an EMBL/GenBank/DDBJ whole genome shotgun (WGS) entry which is preliminary data.</text>
</comment>
<dbReference type="OrthoDB" id="9799835at2"/>
<dbReference type="InterPro" id="IPR000119">
    <property type="entry name" value="Hist_DNA-bd"/>
</dbReference>
<dbReference type="GO" id="GO:0003677">
    <property type="term" value="F:DNA binding"/>
    <property type="evidence" value="ECO:0007669"/>
    <property type="project" value="UniProtKB-KW"/>
</dbReference>
<dbReference type="PRINTS" id="PR01727">
    <property type="entry name" value="DNABINDINGHU"/>
</dbReference>
<reference evidence="6 7" key="2">
    <citation type="journal article" date="2014" name="FEMS Microbiol. Lett.">
        <title>Draft genomic DNA sequence of the facultatively methylotrophic bacterium Acidomonas methanolica type strain MB58.</title>
        <authorList>
            <person name="Higashiura N."/>
            <person name="Hadano H."/>
            <person name="Hirakawa H."/>
            <person name="Matsutani M."/>
            <person name="Takabe S."/>
            <person name="Matsushita K."/>
            <person name="Azuma Y."/>
        </authorList>
    </citation>
    <scope>NUCLEOTIDE SEQUENCE [LARGE SCALE GENOMIC DNA]</scope>
    <source>
        <strain evidence="6 7">MB58</strain>
    </source>
</reference>
<evidence type="ECO:0000256" key="2">
    <source>
        <dbReference type="ARBA" id="ARBA00023067"/>
    </source>
</evidence>
<dbReference type="GO" id="GO:0030261">
    <property type="term" value="P:chromosome condensation"/>
    <property type="evidence" value="ECO:0007669"/>
    <property type="project" value="UniProtKB-KW"/>
</dbReference>
<dbReference type="Pfam" id="PF00216">
    <property type="entry name" value="Bac_DNA_binding"/>
    <property type="match status" value="1"/>
</dbReference>
<dbReference type="PANTHER" id="PTHR33175:SF3">
    <property type="entry name" value="DNA-BINDING PROTEIN HU-BETA"/>
    <property type="match status" value="1"/>
</dbReference>